<dbReference type="RefSeq" id="WP_103241980.1">
    <property type="nucleotide sequence ID" value="NZ_JANJZD010000038.1"/>
</dbReference>
<sequence length="212" mass="23806">MNINTVTTDDLRGMEGRDGLILQGCGGDLKEWVDGINEMFTEAGILKDSSKFEDVSTFQYGELTCLLYPFEDVKLDIGKLAMWRLQTHADFGGTWLSDFVPNRLGGFISEPSPEPEKPDCALIGQDGNIFNLVGIAARTLRRNDMADQAKEMSDRVFASGSYHEALNIIGEYVNITDSEREPEHRASVRQQIKETKTAEPDKKQKTPKQQER</sequence>
<dbReference type="AlphaFoldDB" id="A0A2K4ZNP9"/>
<name>A0A2K4ZNP9_9FIRM</name>
<evidence type="ECO:0000313" key="3">
    <source>
        <dbReference type="Proteomes" id="UP000236311"/>
    </source>
</evidence>
<evidence type="ECO:0000256" key="1">
    <source>
        <dbReference type="SAM" id="MobiDB-lite"/>
    </source>
</evidence>
<dbReference type="Proteomes" id="UP000236311">
    <property type="component" value="Unassembled WGS sequence"/>
</dbReference>
<reference evidence="2 3" key="1">
    <citation type="submission" date="2018-01" db="EMBL/GenBank/DDBJ databases">
        <authorList>
            <person name="Gaut B.S."/>
            <person name="Morton B.R."/>
            <person name="Clegg M.T."/>
            <person name="Duvall M.R."/>
        </authorList>
    </citation>
    <scope>NUCLEOTIDE SEQUENCE [LARGE SCALE GENOMIC DNA]</scope>
    <source>
        <strain evidence="2">GP69</strain>
    </source>
</reference>
<keyword evidence="3" id="KW-1185">Reference proteome</keyword>
<evidence type="ECO:0000313" key="2">
    <source>
        <dbReference type="EMBL" id="SOY32012.1"/>
    </source>
</evidence>
<dbReference type="EMBL" id="OFSM01000036">
    <property type="protein sequence ID" value="SOY32012.1"/>
    <property type="molecule type" value="Genomic_DNA"/>
</dbReference>
<dbReference type="OrthoDB" id="1912389at2"/>
<accession>A0A2K4ZNP9</accession>
<proteinExistence type="predicted"/>
<feature type="region of interest" description="Disordered" evidence="1">
    <location>
        <begin position="176"/>
        <end position="212"/>
    </location>
</feature>
<feature type="compositionally biased region" description="Basic and acidic residues" evidence="1">
    <location>
        <begin position="177"/>
        <end position="212"/>
    </location>
</feature>
<protein>
    <submittedName>
        <fullName evidence="2">Uncharacterized protein</fullName>
    </submittedName>
</protein>
<gene>
    <name evidence="2" type="ORF">AMURIS_04765</name>
</gene>
<organism evidence="2 3">
    <name type="scientific">Acetatifactor muris</name>
    <dbReference type="NCBI Taxonomy" id="879566"/>
    <lineage>
        <taxon>Bacteria</taxon>
        <taxon>Bacillati</taxon>
        <taxon>Bacillota</taxon>
        <taxon>Clostridia</taxon>
        <taxon>Lachnospirales</taxon>
        <taxon>Lachnospiraceae</taxon>
        <taxon>Acetatifactor</taxon>
    </lineage>
</organism>